<dbReference type="Proteomes" id="UP000825729">
    <property type="component" value="Unassembled WGS sequence"/>
</dbReference>
<dbReference type="InterPro" id="IPR008928">
    <property type="entry name" value="6-hairpin_glycosidase_sf"/>
</dbReference>
<organism evidence="4 5">
    <name type="scientific">Aristolochia fimbriata</name>
    <name type="common">White veined hardy Dutchman's pipe vine</name>
    <dbReference type="NCBI Taxonomy" id="158543"/>
    <lineage>
        <taxon>Eukaryota</taxon>
        <taxon>Viridiplantae</taxon>
        <taxon>Streptophyta</taxon>
        <taxon>Embryophyta</taxon>
        <taxon>Tracheophyta</taxon>
        <taxon>Spermatophyta</taxon>
        <taxon>Magnoliopsida</taxon>
        <taxon>Magnoliidae</taxon>
        <taxon>Piperales</taxon>
        <taxon>Aristolochiaceae</taxon>
        <taxon>Aristolochia</taxon>
    </lineage>
</organism>
<sequence length="874" mass="97917">MNFVLLTLELFLALLPITGAKDCNNAFPSSNSHTYRYQIATTENATLKAEFLRRYHLNHGDDHQWAALFPRKLLNQAQKEDRRFDWQMLYRKIKNPAAAGHRTLSMLKELSLHDVRLLMSPNSPHSLAQATNLNYLLMLDADNLVWSFRQTAGLSTPGKPYGGWEAPTVELRGHFVGHYLSATAHMWASTHNDDVRKKMSAVLSALDECQQKIGTGYLSAFPSEFFDRFENLHSVWAPYYTIHKILAGLLDQYTLAGDERALKMMQWMVDYFSNRVQNVIQKHSIERHYASLNEETGGMNDVLYRLYTITGNAKHLVLAHLFDKPCFLGYLALKVDSISGFHSNTHIPVVIGAQMRYEVTGDPLYMEIATFFMDTINGSHAYATGGTSSGEFWHDPKRLADTLGTEDEESCTTYNMLKISRNLFRWTKEIAYADYYERALTNGVLSIQRGTDPGIMIYMIPLGKGNSKAKSYHGWGTPYDAFWCCYGTAIESFSKLGDSIYFEEDAKIPGLHIIQYVSSSLNWRSGKVQVTQMVENVTSWDSYLKVQLTFSPTQGVGQQSTLNLRVPGWTHSADGKAILNGEALSLPSPGSSLSVTRSWASDDTLTLQFPITLRTEYLNEERPEYRPLQAILYGPYLLAGFSEGDDDGDLRSGGSAKSPSDWISPIPSSYNSQLISLSQDLDNETLVVTNGDDRRITMEKLPKSGTASALHATFRLFSKDPITNSSSRDEIVGKTVMLEPFDLPGMVVVRDGKSETLAVSSIIENEKSSSFRVVAGLDGKSDTISLVSDSEAGEDNCYVSGVSKYKEPVGPVTCKPHSSDEGFQKGASFTLNEGLREYYPISFKAKGTKRDFLLEPLLNMKDEFYTVYFYINQS</sequence>
<dbReference type="PANTHER" id="PTHR31151">
    <property type="entry name" value="PROLINE-TRNA LIGASE (DUF1680)"/>
    <property type="match status" value="1"/>
</dbReference>
<dbReference type="Gene3D" id="2.80.10.50">
    <property type="match status" value="1"/>
</dbReference>
<dbReference type="AlphaFoldDB" id="A0AAV7EHY2"/>
<keyword evidence="5" id="KW-1185">Reference proteome</keyword>
<comment type="caution">
    <text evidence="4">The sequence shown here is derived from an EMBL/GenBank/DDBJ whole genome shotgun (WGS) entry which is preliminary data.</text>
</comment>
<reference evidence="4 5" key="1">
    <citation type="submission" date="2021-07" db="EMBL/GenBank/DDBJ databases">
        <title>The Aristolochia fimbriata genome: insights into angiosperm evolution, floral development and chemical biosynthesis.</title>
        <authorList>
            <person name="Jiao Y."/>
        </authorList>
    </citation>
    <scope>NUCLEOTIDE SEQUENCE [LARGE SCALE GENOMIC DNA]</scope>
    <source>
        <strain evidence="4">IBCAS-2021</strain>
        <tissue evidence="4">Leaf</tissue>
    </source>
</reference>
<dbReference type="GO" id="GO:0005975">
    <property type="term" value="P:carbohydrate metabolic process"/>
    <property type="evidence" value="ECO:0007669"/>
    <property type="project" value="InterPro"/>
</dbReference>
<feature type="signal peptide" evidence="1">
    <location>
        <begin position="1"/>
        <end position="20"/>
    </location>
</feature>
<accession>A0AAV7EHY2</accession>
<evidence type="ECO:0000259" key="2">
    <source>
        <dbReference type="Pfam" id="PF07944"/>
    </source>
</evidence>
<proteinExistence type="predicted"/>
<dbReference type="Pfam" id="PF20736">
    <property type="entry name" value="Glyco_hydro127M"/>
    <property type="match status" value="1"/>
</dbReference>
<name>A0AAV7EHY2_ARIFI</name>
<feature type="domain" description="Non-reducing end beta-L-arabinofuranosidase-like GH127 middle" evidence="3">
    <location>
        <begin position="511"/>
        <end position="611"/>
    </location>
</feature>
<feature type="domain" description="Non-reducing end beta-L-arabinofuranosidase-like GH127 catalytic" evidence="2">
    <location>
        <begin position="122"/>
        <end position="498"/>
    </location>
</feature>
<feature type="chain" id="PRO_5043574566" evidence="1">
    <location>
        <begin position="21"/>
        <end position="874"/>
    </location>
</feature>
<dbReference type="InterPro" id="IPR049046">
    <property type="entry name" value="Beta-AFase-like_GH127_middle"/>
</dbReference>
<evidence type="ECO:0000259" key="3">
    <source>
        <dbReference type="Pfam" id="PF20736"/>
    </source>
</evidence>
<keyword evidence="1" id="KW-0732">Signal</keyword>
<dbReference type="EMBL" id="JAINDJ010000004">
    <property type="protein sequence ID" value="KAG9448455.1"/>
    <property type="molecule type" value="Genomic_DNA"/>
</dbReference>
<dbReference type="PANTHER" id="PTHR31151:SF0">
    <property type="entry name" value="PROLINE-TRNA LIGASE (DUF1680)"/>
    <property type="match status" value="1"/>
</dbReference>
<evidence type="ECO:0000313" key="5">
    <source>
        <dbReference type="Proteomes" id="UP000825729"/>
    </source>
</evidence>
<gene>
    <name evidence="4" type="ORF">H6P81_008420</name>
</gene>
<dbReference type="InterPro" id="IPR012878">
    <property type="entry name" value="Beta-AFase-like_GH127_cat"/>
</dbReference>
<evidence type="ECO:0000256" key="1">
    <source>
        <dbReference type="SAM" id="SignalP"/>
    </source>
</evidence>
<evidence type="ECO:0000313" key="4">
    <source>
        <dbReference type="EMBL" id="KAG9448455.1"/>
    </source>
</evidence>
<protein>
    <submittedName>
        <fullName evidence="4">Uncharacterized protein</fullName>
    </submittedName>
</protein>
<dbReference type="Pfam" id="PF07944">
    <property type="entry name" value="Beta-AFase-like_GH127_cat"/>
    <property type="match status" value="1"/>
</dbReference>
<dbReference type="SUPFAM" id="SSF48208">
    <property type="entry name" value="Six-hairpin glycosidases"/>
    <property type="match status" value="1"/>
</dbReference>